<dbReference type="OrthoDB" id="3587182at2759"/>
<dbReference type="STRING" id="155417.A0A4Q4SW82"/>
<evidence type="ECO:0000313" key="1">
    <source>
        <dbReference type="EMBL" id="RYO86958.1"/>
    </source>
</evidence>
<name>A0A4Q4SW82_9PEZI</name>
<gene>
    <name evidence="1" type="ORF">DL764_008925</name>
</gene>
<organism evidence="1 2">
    <name type="scientific">Monosporascus ibericus</name>
    <dbReference type="NCBI Taxonomy" id="155417"/>
    <lineage>
        <taxon>Eukaryota</taxon>
        <taxon>Fungi</taxon>
        <taxon>Dikarya</taxon>
        <taxon>Ascomycota</taxon>
        <taxon>Pezizomycotina</taxon>
        <taxon>Sordariomycetes</taxon>
        <taxon>Xylariomycetidae</taxon>
        <taxon>Xylariales</taxon>
        <taxon>Xylariales incertae sedis</taxon>
        <taxon>Monosporascus</taxon>
    </lineage>
</organism>
<dbReference type="EMBL" id="QJNU01000762">
    <property type="protein sequence ID" value="RYO86958.1"/>
    <property type="molecule type" value="Genomic_DNA"/>
</dbReference>
<dbReference type="Gene3D" id="3.40.30.10">
    <property type="entry name" value="Glutaredoxin"/>
    <property type="match status" value="1"/>
</dbReference>
<proteinExistence type="predicted"/>
<reference evidence="1 2" key="1">
    <citation type="submission" date="2018-06" db="EMBL/GenBank/DDBJ databases">
        <title>Complete Genomes of Monosporascus.</title>
        <authorList>
            <person name="Robinson A.J."/>
            <person name="Natvig D.O."/>
        </authorList>
    </citation>
    <scope>NUCLEOTIDE SEQUENCE [LARGE SCALE GENOMIC DNA]</scope>
    <source>
        <strain evidence="1 2">CBS 110550</strain>
    </source>
</reference>
<evidence type="ECO:0008006" key="3">
    <source>
        <dbReference type="Google" id="ProtNLM"/>
    </source>
</evidence>
<accession>A0A4Q4SW82</accession>
<dbReference type="AlphaFoldDB" id="A0A4Q4SW82"/>
<keyword evidence="2" id="KW-1185">Reference proteome</keyword>
<protein>
    <recommendedName>
        <fullName evidence="3">GST N-terminal domain-containing protein</fullName>
    </recommendedName>
</protein>
<comment type="caution">
    <text evidence="1">The sequence shown here is derived from an EMBL/GenBank/DDBJ whole genome shotgun (WGS) entry which is preliminary data.</text>
</comment>
<dbReference type="InterPro" id="IPR036282">
    <property type="entry name" value="Glutathione-S-Trfase_C_sf"/>
</dbReference>
<dbReference type="Proteomes" id="UP000293360">
    <property type="component" value="Unassembled WGS sequence"/>
</dbReference>
<sequence>MRTTDLVTGASQFLYESASIIQYLDELYPDSPMQPKSAIGRAKMSDILGKINLTSVDSNYFLRNTVPQLGAVMGLEAADQSRTAAMNARSCEAKGMLKIQEWAVENGMTPTSGWLTPGVDRPGLADVALASTQRFIELLYGFDAVGDEKLRTLAAWYERFKQLPWWKELEDREGVLPPMLDFKHSRASWFEQEKDNEWMPITPSSSDRTS</sequence>
<evidence type="ECO:0000313" key="2">
    <source>
        <dbReference type="Proteomes" id="UP000293360"/>
    </source>
</evidence>
<dbReference type="SUPFAM" id="SSF47616">
    <property type="entry name" value="GST C-terminal domain-like"/>
    <property type="match status" value="1"/>
</dbReference>
<dbReference type="Gene3D" id="1.20.1050.10">
    <property type="match status" value="1"/>
</dbReference>